<name>A0A1T4X6T7_9BACT</name>
<reference evidence="2 3" key="1">
    <citation type="submission" date="2017-02" db="EMBL/GenBank/DDBJ databases">
        <authorList>
            <person name="Peterson S.W."/>
        </authorList>
    </citation>
    <scope>NUCLEOTIDE SEQUENCE [LARGE SCALE GENOMIC DNA]</scope>
    <source>
        <strain evidence="2 3">DSM 18034</strain>
    </source>
</reference>
<evidence type="ECO:0000259" key="1">
    <source>
        <dbReference type="PROSITE" id="PS51459"/>
    </source>
</evidence>
<gene>
    <name evidence="2" type="ORF">SAMN02745702_02973</name>
</gene>
<organism evidence="2 3">
    <name type="scientific">Desulfobaculum bizertense DSM 18034</name>
    <dbReference type="NCBI Taxonomy" id="1121442"/>
    <lineage>
        <taxon>Bacteria</taxon>
        <taxon>Pseudomonadati</taxon>
        <taxon>Thermodesulfobacteriota</taxon>
        <taxon>Desulfovibrionia</taxon>
        <taxon>Desulfovibrionales</taxon>
        <taxon>Desulfovibrionaceae</taxon>
        <taxon>Desulfobaculum</taxon>
    </lineage>
</organism>
<dbReference type="Pfam" id="PF02661">
    <property type="entry name" value="Fic"/>
    <property type="match status" value="1"/>
</dbReference>
<dbReference type="STRING" id="1121442.SAMN02745702_02973"/>
<dbReference type="InterPro" id="IPR053737">
    <property type="entry name" value="Type_II_TA_Toxin"/>
</dbReference>
<dbReference type="Proteomes" id="UP000189733">
    <property type="component" value="Unassembled WGS sequence"/>
</dbReference>
<dbReference type="InterPro" id="IPR003812">
    <property type="entry name" value="Fido"/>
</dbReference>
<dbReference type="RefSeq" id="WP_078686241.1">
    <property type="nucleotide sequence ID" value="NZ_FUYA01000023.1"/>
</dbReference>
<dbReference type="OrthoDB" id="9802752at2"/>
<feature type="domain" description="Fido" evidence="1">
    <location>
        <begin position="31"/>
        <end position="159"/>
    </location>
</feature>
<dbReference type="GO" id="GO:0016301">
    <property type="term" value="F:kinase activity"/>
    <property type="evidence" value="ECO:0007669"/>
    <property type="project" value="InterPro"/>
</dbReference>
<dbReference type="EMBL" id="FUYA01000023">
    <property type="protein sequence ID" value="SKA84581.1"/>
    <property type="molecule type" value="Genomic_DNA"/>
</dbReference>
<accession>A0A1T4X6T7</accession>
<dbReference type="InterPro" id="IPR006440">
    <property type="entry name" value="Doc"/>
</dbReference>
<dbReference type="AlphaFoldDB" id="A0A1T4X6T7"/>
<dbReference type="Gene3D" id="1.20.120.1870">
    <property type="entry name" value="Fic/DOC protein, Fido domain"/>
    <property type="match status" value="1"/>
</dbReference>
<keyword evidence="3" id="KW-1185">Reference proteome</keyword>
<sequence>MGFRHKGLDDIYQRNLQMIPEKDLMYKDCTVCVKDVIDAHFFIVDYFLDEGMDESKVGGIGVKDVNMLCSAVARQVWYQNYGMNTMQVCASLLIGLVKDHAFYDCNKRTAILSTFYFLNKEGFCAKDSHSTFQKLTLNIANSKLHNYKKIDGWNRFSKKENGEVLFIGEKLNKITRRIEYDKPVITGRELSSILESNGYALGKMKKGRIDVLDMRSGEPKKIARINFKGMTRVVHAADLARVQKKTGLTPKNGYDSRAFYRGDEPLKDLIEEYAEMLTRLADR</sequence>
<proteinExistence type="predicted"/>
<protein>
    <submittedName>
        <fullName evidence="2">Death-on-curing family protein</fullName>
    </submittedName>
</protein>
<dbReference type="NCBIfam" id="TIGR01550">
    <property type="entry name" value="DOC_P1"/>
    <property type="match status" value="1"/>
</dbReference>
<evidence type="ECO:0000313" key="3">
    <source>
        <dbReference type="Proteomes" id="UP000189733"/>
    </source>
</evidence>
<evidence type="ECO:0000313" key="2">
    <source>
        <dbReference type="EMBL" id="SKA84581.1"/>
    </source>
</evidence>
<dbReference type="PROSITE" id="PS51459">
    <property type="entry name" value="FIDO"/>
    <property type="match status" value="1"/>
</dbReference>